<evidence type="ECO:0000313" key="3">
    <source>
        <dbReference type="Proteomes" id="UP000656804"/>
    </source>
</evidence>
<dbReference type="SUPFAM" id="SSF56112">
    <property type="entry name" value="Protein kinase-like (PK-like)"/>
    <property type="match status" value="1"/>
</dbReference>
<dbReference type="Gene3D" id="3.90.1200.10">
    <property type="match status" value="1"/>
</dbReference>
<dbReference type="InterPro" id="IPR052898">
    <property type="entry name" value="ACAD10-like"/>
</dbReference>
<organism evidence="2 3">
    <name type="scientific">Nocardioides acrostichi</name>
    <dbReference type="NCBI Taxonomy" id="2784339"/>
    <lineage>
        <taxon>Bacteria</taxon>
        <taxon>Bacillati</taxon>
        <taxon>Actinomycetota</taxon>
        <taxon>Actinomycetes</taxon>
        <taxon>Propionibacteriales</taxon>
        <taxon>Nocardioidaceae</taxon>
        <taxon>Nocardioides</taxon>
    </lineage>
</organism>
<dbReference type="RefSeq" id="WP_194504214.1">
    <property type="nucleotide sequence ID" value="NZ_JADIVZ010000008.1"/>
</dbReference>
<evidence type="ECO:0000259" key="1">
    <source>
        <dbReference type="Pfam" id="PF01636"/>
    </source>
</evidence>
<accession>A0A930V354</accession>
<proteinExistence type="predicted"/>
<evidence type="ECO:0000313" key="2">
    <source>
        <dbReference type="EMBL" id="MBF4162947.1"/>
    </source>
</evidence>
<dbReference type="Proteomes" id="UP000656804">
    <property type="component" value="Unassembled WGS sequence"/>
</dbReference>
<dbReference type="Pfam" id="PF01636">
    <property type="entry name" value="APH"/>
    <property type="match status" value="1"/>
</dbReference>
<dbReference type="InterPro" id="IPR011009">
    <property type="entry name" value="Kinase-like_dom_sf"/>
</dbReference>
<reference evidence="2" key="1">
    <citation type="submission" date="2020-11" db="EMBL/GenBank/DDBJ databases">
        <title>Nocardioides sp. CBS4Y-1, whole genome shotgun sequence.</title>
        <authorList>
            <person name="Tuo L."/>
        </authorList>
    </citation>
    <scope>NUCLEOTIDE SEQUENCE</scope>
    <source>
        <strain evidence="2">CBS4Y-1</strain>
    </source>
</reference>
<dbReference type="AlphaFoldDB" id="A0A930V354"/>
<feature type="domain" description="Aminoglycoside phosphotransferase" evidence="1">
    <location>
        <begin position="44"/>
        <end position="260"/>
    </location>
</feature>
<gene>
    <name evidence="2" type="ORF">ISG29_14730</name>
</gene>
<dbReference type="InterPro" id="IPR041726">
    <property type="entry name" value="ACAD10_11_N"/>
</dbReference>
<name>A0A930V354_9ACTN</name>
<dbReference type="Gene3D" id="3.30.200.20">
    <property type="entry name" value="Phosphorylase Kinase, domain 1"/>
    <property type="match status" value="1"/>
</dbReference>
<sequence>MTPPPPPPAPDAVAGSPRGLDLEAFAQWYEGERPGELAGPLRGELIAGGRSNLTYTVTDGRRRFVVRRPPLGHVQATAHDMGREYRVMSALAGSSVPVPQTYASCPDPDIVGAPFYVMEQVPGRAIRDAQELDALGTHETERIVRDLVAVLVALHEVDPDAVGLGDLGRPAGFLGRQVKRWGQQLDGSRSRDLPDADTLVARLADHVPPDGAPGIVHGDYRLDNLLVDPAASGRPVLAVVDWEMATLGDPLTDLALLVVYDTIASLGGSDTGLVSNVSLAAGYPDADTKLQWYAEARGRELPDLSFHLGLAYFKLAVILEGIHFRFTQGQTLGEGFEAIGEAVAPLLAAGLDVTRDLR</sequence>
<dbReference type="InterPro" id="IPR002575">
    <property type="entry name" value="Aminoglycoside_PTrfase"/>
</dbReference>
<keyword evidence="3" id="KW-1185">Reference proteome</keyword>
<dbReference type="EMBL" id="JADIVZ010000008">
    <property type="protein sequence ID" value="MBF4162947.1"/>
    <property type="molecule type" value="Genomic_DNA"/>
</dbReference>
<dbReference type="CDD" id="cd05154">
    <property type="entry name" value="ACAD10_11_N-like"/>
    <property type="match status" value="1"/>
</dbReference>
<comment type="caution">
    <text evidence="2">The sequence shown here is derived from an EMBL/GenBank/DDBJ whole genome shotgun (WGS) entry which is preliminary data.</text>
</comment>
<protein>
    <submittedName>
        <fullName evidence="2">Phosphotransferase family protein</fullName>
    </submittedName>
</protein>
<dbReference type="PANTHER" id="PTHR47829">
    <property type="entry name" value="HYDROLASE, PUTATIVE (AFU_ORTHOLOGUE AFUA_1G12880)-RELATED"/>
    <property type="match status" value="1"/>
</dbReference>
<dbReference type="PANTHER" id="PTHR47829:SF1">
    <property type="entry name" value="HAD FAMILY PHOSPHATASE"/>
    <property type="match status" value="1"/>
</dbReference>